<sequence>MAASTMASNSNDRTVLYGTLLLVCQVCFALTPSAAAFNITYIQEDLNGNCWQYIRYRGGLVYSHAGYGGYASNADCKLTITTEHRKRIHVRFETFDLTESINCYQDEVVVYDGKTFSSLLLSGTPYGLCGNGMPPQYTEMVSSGNIVTVRFITDGIVSDNQGFSLIYTTFVPDEELTGEDSDCFMCTDGSMCIDNSLVCDGLENCLDSSDEEYALCFDDPNDDSYSSFTWLTWMGTIFGVVVAFAVVLIVAIAVIVYCCCRSANRRSRNNQCQYNNNMNGAAHGPGYATQMHHNGRSGGYIAPPSSRYGPSQVTSGYASSEDGYFGNNSVTYHAGHHQTMVALPPNA</sequence>
<dbReference type="InterPro" id="IPR002172">
    <property type="entry name" value="LDrepeatLR_classA_rpt"/>
</dbReference>
<dbReference type="PROSITE" id="PS01180">
    <property type="entry name" value="CUB"/>
    <property type="match status" value="1"/>
</dbReference>
<dbReference type="InterPro" id="IPR023415">
    <property type="entry name" value="LDLR_class-A_CS"/>
</dbReference>
<dbReference type="InterPro" id="IPR035914">
    <property type="entry name" value="Sperma_CUB_dom_sf"/>
</dbReference>
<dbReference type="InterPro" id="IPR042333">
    <property type="entry name" value="LRAD2/Mig-13-like"/>
</dbReference>
<dbReference type="InterPro" id="IPR000859">
    <property type="entry name" value="CUB_dom"/>
</dbReference>
<dbReference type="PROSITE" id="PS01209">
    <property type="entry name" value="LDLRA_1"/>
    <property type="match status" value="1"/>
</dbReference>
<feature type="signal peptide" evidence="4">
    <location>
        <begin position="1"/>
        <end position="36"/>
    </location>
</feature>
<keyword evidence="6" id="KW-1185">Reference proteome</keyword>
<evidence type="ECO:0000313" key="6">
    <source>
        <dbReference type="Proteomes" id="UP000694865"/>
    </source>
</evidence>
<dbReference type="Gene3D" id="2.60.120.290">
    <property type="entry name" value="Spermadhesin, CUB domain"/>
    <property type="match status" value="1"/>
</dbReference>
<name>A0ABM0GXI9_SACKO</name>
<keyword evidence="4" id="KW-0732">Signal</keyword>
<dbReference type="PROSITE" id="PS50068">
    <property type="entry name" value="LDLRA_2"/>
    <property type="match status" value="1"/>
</dbReference>
<reference evidence="7" key="1">
    <citation type="submission" date="2025-08" db="UniProtKB">
        <authorList>
            <consortium name="RefSeq"/>
        </authorList>
    </citation>
    <scope>IDENTIFICATION</scope>
    <source>
        <tissue evidence="7">Testes</tissue>
    </source>
</reference>
<organism evidence="6 7">
    <name type="scientific">Saccoglossus kowalevskii</name>
    <name type="common">Acorn worm</name>
    <dbReference type="NCBI Taxonomy" id="10224"/>
    <lineage>
        <taxon>Eukaryota</taxon>
        <taxon>Metazoa</taxon>
        <taxon>Hemichordata</taxon>
        <taxon>Enteropneusta</taxon>
        <taxon>Harrimaniidae</taxon>
        <taxon>Saccoglossus</taxon>
    </lineage>
</organism>
<evidence type="ECO:0000256" key="3">
    <source>
        <dbReference type="SAM" id="Phobius"/>
    </source>
</evidence>
<dbReference type="Pfam" id="PF00057">
    <property type="entry name" value="Ldl_recept_a"/>
    <property type="match status" value="1"/>
</dbReference>
<dbReference type="RefSeq" id="XP_002739540.1">
    <property type="nucleotide sequence ID" value="XM_002739494.2"/>
</dbReference>
<dbReference type="GeneID" id="100377643"/>
<evidence type="ECO:0000256" key="2">
    <source>
        <dbReference type="PROSITE-ProRule" id="PRU00124"/>
    </source>
</evidence>
<evidence type="ECO:0000256" key="1">
    <source>
        <dbReference type="ARBA" id="ARBA00023157"/>
    </source>
</evidence>
<dbReference type="SUPFAM" id="SSF49854">
    <property type="entry name" value="Spermadhesin, CUB domain"/>
    <property type="match status" value="1"/>
</dbReference>
<dbReference type="CDD" id="cd00112">
    <property type="entry name" value="LDLa"/>
    <property type="match status" value="1"/>
</dbReference>
<comment type="caution">
    <text evidence="2">Lacks conserved residue(s) required for the propagation of feature annotation.</text>
</comment>
<dbReference type="SUPFAM" id="SSF57424">
    <property type="entry name" value="LDL receptor-like module"/>
    <property type="match status" value="1"/>
</dbReference>
<dbReference type="Pfam" id="PF00431">
    <property type="entry name" value="CUB"/>
    <property type="match status" value="1"/>
</dbReference>
<feature type="transmembrane region" description="Helical" evidence="3">
    <location>
        <begin position="230"/>
        <end position="260"/>
    </location>
</feature>
<dbReference type="Proteomes" id="UP000694865">
    <property type="component" value="Unplaced"/>
</dbReference>
<proteinExistence type="predicted"/>
<keyword evidence="3" id="KW-0812">Transmembrane</keyword>
<accession>A0ABM0GXI9</accession>
<gene>
    <name evidence="7" type="primary">LOC100377643</name>
</gene>
<evidence type="ECO:0000313" key="7">
    <source>
        <dbReference type="RefSeq" id="XP_002739540.1"/>
    </source>
</evidence>
<dbReference type="Gene3D" id="4.10.400.10">
    <property type="entry name" value="Low-density Lipoprotein Receptor"/>
    <property type="match status" value="1"/>
</dbReference>
<dbReference type="PANTHER" id="PTHR24652">
    <property type="entry name" value="LOW-DENSITY LIPOPROTEIN RECEPTOR CLASS A DOMAIN-CONTAINING PROTEIN 2"/>
    <property type="match status" value="1"/>
</dbReference>
<feature type="chain" id="PRO_5047397052" evidence="4">
    <location>
        <begin position="37"/>
        <end position="347"/>
    </location>
</feature>
<evidence type="ECO:0000259" key="5">
    <source>
        <dbReference type="PROSITE" id="PS01180"/>
    </source>
</evidence>
<protein>
    <submittedName>
        <fullName evidence="7">Uncharacterized protein LOC100377643</fullName>
    </submittedName>
</protein>
<dbReference type="SMART" id="SM00042">
    <property type="entry name" value="CUB"/>
    <property type="match status" value="1"/>
</dbReference>
<keyword evidence="3" id="KW-1133">Transmembrane helix</keyword>
<dbReference type="CDD" id="cd00041">
    <property type="entry name" value="CUB"/>
    <property type="match status" value="1"/>
</dbReference>
<dbReference type="InterPro" id="IPR036055">
    <property type="entry name" value="LDL_receptor-like_sf"/>
</dbReference>
<feature type="domain" description="CUB" evidence="5">
    <location>
        <begin position="50"/>
        <end position="170"/>
    </location>
</feature>
<keyword evidence="1" id="KW-1015">Disulfide bond</keyword>
<evidence type="ECO:0000256" key="4">
    <source>
        <dbReference type="SAM" id="SignalP"/>
    </source>
</evidence>
<dbReference type="PANTHER" id="PTHR24652:SF67">
    <property type="entry name" value="LOW-DENSITY LIPOPROTEIN RECEPTOR CLASS A DOMAIN-CONTAINING PROTEIN 2"/>
    <property type="match status" value="1"/>
</dbReference>
<keyword evidence="3" id="KW-0472">Membrane</keyword>
<dbReference type="SMART" id="SM00192">
    <property type="entry name" value="LDLa"/>
    <property type="match status" value="1"/>
</dbReference>